<feature type="region of interest" description="Disordered" evidence="2">
    <location>
        <begin position="1"/>
        <end position="69"/>
    </location>
</feature>
<dbReference type="AlphaFoldDB" id="A0A0D2CZB9"/>
<dbReference type="HOGENOM" id="CLU_338890_0_0_1"/>
<evidence type="ECO:0000313" key="3">
    <source>
        <dbReference type="EMBL" id="KIW28914.1"/>
    </source>
</evidence>
<organism evidence="3 4">
    <name type="scientific">Cladophialophora immunda</name>
    <dbReference type="NCBI Taxonomy" id="569365"/>
    <lineage>
        <taxon>Eukaryota</taxon>
        <taxon>Fungi</taxon>
        <taxon>Dikarya</taxon>
        <taxon>Ascomycota</taxon>
        <taxon>Pezizomycotina</taxon>
        <taxon>Eurotiomycetes</taxon>
        <taxon>Chaetothyriomycetidae</taxon>
        <taxon>Chaetothyriales</taxon>
        <taxon>Herpotrichiellaceae</taxon>
        <taxon>Cladophialophora</taxon>
    </lineage>
</organism>
<keyword evidence="1" id="KW-0175">Coiled coil</keyword>
<feature type="compositionally biased region" description="Polar residues" evidence="2">
    <location>
        <begin position="56"/>
        <end position="67"/>
    </location>
</feature>
<feature type="region of interest" description="Disordered" evidence="2">
    <location>
        <begin position="647"/>
        <end position="714"/>
    </location>
</feature>
<evidence type="ECO:0000256" key="2">
    <source>
        <dbReference type="SAM" id="MobiDB-lite"/>
    </source>
</evidence>
<sequence length="714" mass="80434">MQRSDSQTRALAPAAKTSSPSRDPRRRGKVSSIQAAESVDAGKDRASGSGGEDAPSLSTPQSTTSRLDNIPTILSEPSDFATAFVSSIMDAAIACIWSIKENALSGELKIACEEHKRELERSNQFPTVIKEAQRKINHIEAEYRTAKKEETASREKVQTSANHFIRLLQDTSDVRDEKFKTVNNQMDTLQKEWRDALSQHTLAREKSEIRLRKLEEDGRQQVLENQQLKKQVEELQSQQHDKDDAFRKSFNDLEQKLSSMRESVKGFAAMLSELQKDMQQVQETLKPAQQQAIDAMERVCKNLYSRVEKEYGDLRSDIDSHTKAAVEHAKEACRQSAANHEQIATIQNENGSLKKQLATIEDQFTQSLTTITEQFDNFAADWSSLGPGWLLDELNTSRQQHEHLTIKCNQSQKESSTKLELLTHQHDDLQKIRIQLAEQANEVRDLGQALDQEIRSRNVRSKKQDTIFGGSPSNRVRASAAEVAQTLVAENQHGASVLRPTSEVSETNSRSDVDNINRKLKKLEDFVFRLGKRMDILSGRVSLIEGTVYKLILNFEGGAHKVLTNVEILHIKTEGYRLIMDQVVTNHAKTEEVKHPRPPLSGNLRTARQPEVDAPSVDATSGSQAIPDEINGGTRTIADAVHQFSEDDEQDIEGTVPEKSKKPVIPQSKPTRSLGRQSKSTSKRNRAQREEQHIDLTQDSDEDEARPPKRRIRR</sequence>
<dbReference type="EMBL" id="KN847042">
    <property type="protein sequence ID" value="KIW28914.1"/>
    <property type="molecule type" value="Genomic_DNA"/>
</dbReference>
<dbReference type="Proteomes" id="UP000054466">
    <property type="component" value="Unassembled WGS sequence"/>
</dbReference>
<name>A0A0D2CZB9_9EURO</name>
<accession>A0A0D2CZB9</accession>
<gene>
    <name evidence="3" type="ORF">PV07_04767</name>
</gene>
<protein>
    <submittedName>
        <fullName evidence="3">Uncharacterized protein</fullName>
    </submittedName>
</protein>
<dbReference type="VEuPathDB" id="FungiDB:PV07_04767"/>
<dbReference type="GeneID" id="27343961"/>
<dbReference type="RefSeq" id="XP_016249130.1">
    <property type="nucleotide sequence ID" value="XM_016391611.1"/>
</dbReference>
<feature type="compositionally biased region" description="Basic and acidic residues" evidence="2">
    <location>
        <begin position="687"/>
        <end position="696"/>
    </location>
</feature>
<dbReference type="STRING" id="569365.A0A0D2CZB9"/>
<proteinExistence type="predicted"/>
<keyword evidence="4" id="KW-1185">Reference proteome</keyword>
<dbReference type="OrthoDB" id="4151433at2759"/>
<feature type="region of interest" description="Disordered" evidence="2">
    <location>
        <begin position="589"/>
        <end position="631"/>
    </location>
</feature>
<feature type="compositionally biased region" description="Polar residues" evidence="2">
    <location>
        <begin position="668"/>
        <end position="680"/>
    </location>
</feature>
<reference evidence="3 4" key="1">
    <citation type="submission" date="2015-01" db="EMBL/GenBank/DDBJ databases">
        <title>The Genome Sequence of Cladophialophora immunda CBS83496.</title>
        <authorList>
            <consortium name="The Broad Institute Genomics Platform"/>
            <person name="Cuomo C."/>
            <person name="de Hoog S."/>
            <person name="Gorbushina A."/>
            <person name="Stielow B."/>
            <person name="Teixiera M."/>
            <person name="Abouelleil A."/>
            <person name="Chapman S.B."/>
            <person name="Priest M."/>
            <person name="Young S.K."/>
            <person name="Wortman J."/>
            <person name="Nusbaum C."/>
            <person name="Birren B."/>
        </authorList>
    </citation>
    <scope>NUCLEOTIDE SEQUENCE [LARGE SCALE GENOMIC DNA]</scope>
    <source>
        <strain evidence="3 4">CBS 83496</strain>
    </source>
</reference>
<evidence type="ECO:0000313" key="4">
    <source>
        <dbReference type="Proteomes" id="UP000054466"/>
    </source>
</evidence>
<evidence type="ECO:0000256" key="1">
    <source>
        <dbReference type="SAM" id="Coils"/>
    </source>
</evidence>
<feature type="coiled-coil region" evidence="1">
    <location>
        <begin position="197"/>
        <end position="291"/>
    </location>
</feature>